<dbReference type="Pfam" id="PF13231">
    <property type="entry name" value="PMT_2"/>
    <property type="match status" value="1"/>
</dbReference>
<proteinExistence type="predicted"/>
<keyword evidence="1" id="KW-0472">Membrane</keyword>
<feature type="transmembrane region" description="Helical" evidence="1">
    <location>
        <begin position="170"/>
        <end position="190"/>
    </location>
</feature>
<reference evidence="3 4" key="1">
    <citation type="submission" date="2019-02" db="EMBL/GenBank/DDBJ databases">
        <title>Siculibacillus lacustris gen. nov., sp. nov., a new rosette-forming bacterium isolated from a freshwater crater lake (Lake St. Ana, Romania).</title>
        <authorList>
            <person name="Felfoldi T."/>
            <person name="Marton Z."/>
            <person name="Szabo A."/>
            <person name="Mentes A."/>
            <person name="Boka K."/>
            <person name="Marialigeti K."/>
            <person name="Mathe I."/>
            <person name="Koncz M."/>
            <person name="Schumann P."/>
            <person name="Toth E."/>
        </authorList>
    </citation>
    <scope>NUCLEOTIDE SEQUENCE [LARGE SCALE GENOMIC DNA]</scope>
    <source>
        <strain evidence="3 4">SA-279</strain>
    </source>
</reference>
<feature type="transmembrane region" description="Helical" evidence="1">
    <location>
        <begin position="196"/>
        <end position="213"/>
    </location>
</feature>
<feature type="transmembrane region" description="Helical" evidence="1">
    <location>
        <begin position="62"/>
        <end position="80"/>
    </location>
</feature>
<evidence type="ECO:0000313" key="3">
    <source>
        <dbReference type="EMBL" id="TBW38044.1"/>
    </source>
</evidence>
<keyword evidence="1" id="KW-1133">Transmembrane helix</keyword>
<evidence type="ECO:0000259" key="2">
    <source>
        <dbReference type="Pfam" id="PF13231"/>
    </source>
</evidence>
<dbReference type="AlphaFoldDB" id="A0A4Q9VRK8"/>
<dbReference type="OrthoDB" id="128991at2"/>
<keyword evidence="1" id="KW-0812">Transmembrane</keyword>
<dbReference type="InterPro" id="IPR038731">
    <property type="entry name" value="RgtA/B/C-like"/>
</dbReference>
<accession>A0A4Q9VRK8</accession>
<organism evidence="3 4">
    <name type="scientific">Siculibacillus lacustris</name>
    <dbReference type="NCBI Taxonomy" id="1549641"/>
    <lineage>
        <taxon>Bacteria</taxon>
        <taxon>Pseudomonadati</taxon>
        <taxon>Pseudomonadota</taxon>
        <taxon>Alphaproteobacteria</taxon>
        <taxon>Hyphomicrobiales</taxon>
        <taxon>Ancalomicrobiaceae</taxon>
        <taxon>Siculibacillus</taxon>
    </lineage>
</organism>
<gene>
    <name evidence="3" type="ORF">EYW49_10615</name>
</gene>
<keyword evidence="4" id="KW-1185">Reference proteome</keyword>
<feature type="transmembrane region" description="Helical" evidence="1">
    <location>
        <begin position="225"/>
        <end position="250"/>
    </location>
</feature>
<feature type="domain" description="Glycosyltransferase RgtA/B/C/D-like" evidence="2">
    <location>
        <begin position="121"/>
        <end position="278"/>
    </location>
</feature>
<sequence length="497" mass="53363">MCPSARAFRPPPPFAFLCPPRGWGMSRRDATAAPAPSRPRRPTGGPALIVARLASAVSPRPVLLVGCAILCLACTVYYLWRIPIPIEVGYNEPWNAWHALRWAHGLTLYPDPADLIIQNYPPLSFVLIGSLARLGADPVLVGRILSLLAVPVVAAAAFSVVRDLGGSRPAAALAALWWCTALLAGFSTYVGMNDPSVLTVAIMAVGFALFVRADARGRTGSAGLAVMVVAGFFKHNVVTLPVTAVIWMATTRGRRAVPPIVLAVLAAAGGLILCRVIWGPSFVDQMTMPRDMSWARAFASLETPPWPAFALALVGLIPARRERPARLILILMATAVPVFLLQRSGEGVSKNAQLELVFAAAVGLGWASDRLVDRAGGSRRAGRLIALAFAAIFAKEAWSFAAGPFPLPLSSTFRADIAGRETVLAAEIERVRAMPATTVCWQMMVCVRAGQPFLYDPFGVHSFQVTGRWSRERIDAAVAARGLVFVDIDPRVAWPRR</sequence>
<feature type="transmembrane region" description="Helical" evidence="1">
    <location>
        <begin position="140"/>
        <end position="158"/>
    </location>
</feature>
<evidence type="ECO:0000313" key="4">
    <source>
        <dbReference type="Proteomes" id="UP000292781"/>
    </source>
</evidence>
<dbReference type="EMBL" id="SJFN01000013">
    <property type="protein sequence ID" value="TBW38044.1"/>
    <property type="molecule type" value="Genomic_DNA"/>
</dbReference>
<feature type="transmembrane region" description="Helical" evidence="1">
    <location>
        <begin position="256"/>
        <end position="278"/>
    </location>
</feature>
<protein>
    <recommendedName>
        <fullName evidence="2">Glycosyltransferase RgtA/B/C/D-like domain-containing protein</fullName>
    </recommendedName>
</protein>
<dbReference type="Proteomes" id="UP000292781">
    <property type="component" value="Unassembled WGS sequence"/>
</dbReference>
<comment type="caution">
    <text evidence="3">The sequence shown here is derived from an EMBL/GenBank/DDBJ whole genome shotgun (WGS) entry which is preliminary data.</text>
</comment>
<name>A0A4Q9VRK8_9HYPH</name>
<evidence type="ECO:0000256" key="1">
    <source>
        <dbReference type="SAM" id="Phobius"/>
    </source>
</evidence>